<dbReference type="InterPro" id="IPR008969">
    <property type="entry name" value="CarboxyPept-like_regulatory"/>
</dbReference>
<dbReference type="GO" id="GO:0009279">
    <property type="term" value="C:cell outer membrane"/>
    <property type="evidence" value="ECO:0007669"/>
    <property type="project" value="UniProtKB-SubCell"/>
</dbReference>
<dbReference type="InterPro" id="IPR036942">
    <property type="entry name" value="Beta-barrel_TonB_sf"/>
</dbReference>
<dbReference type="PROSITE" id="PS52016">
    <property type="entry name" value="TONB_DEPENDENT_REC_3"/>
    <property type="match status" value="1"/>
</dbReference>
<dbReference type="AlphaFoldDB" id="A0A7L4ZV73"/>
<dbReference type="Pfam" id="PF07715">
    <property type="entry name" value="Plug"/>
    <property type="match status" value="1"/>
</dbReference>
<dbReference type="NCBIfam" id="TIGR04056">
    <property type="entry name" value="OMP_RagA_SusC"/>
    <property type="match status" value="1"/>
</dbReference>
<dbReference type="InterPro" id="IPR023996">
    <property type="entry name" value="TonB-dep_OMP_SusC/RagA"/>
</dbReference>
<dbReference type="InterPro" id="IPR039426">
    <property type="entry name" value="TonB-dep_rcpt-like"/>
</dbReference>
<proteinExistence type="inferred from homology"/>
<dbReference type="EMBL" id="VTWU01000001">
    <property type="protein sequence ID" value="KAA9339520.1"/>
    <property type="molecule type" value="Genomic_DNA"/>
</dbReference>
<keyword evidence="5 7" id="KW-0472">Membrane</keyword>
<dbReference type="Pfam" id="PF13715">
    <property type="entry name" value="CarbopepD_reg_2"/>
    <property type="match status" value="1"/>
</dbReference>
<keyword evidence="3 7" id="KW-1134">Transmembrane beta strand</keyword>
<evidence type="ECO:0000256" key="3">
    <source>
        <dbReference type="ARBA" id="ARBA00022452"/>
    </source>
</evidence>
<dbReference type="SUPFAM" id="SSF49464">
    <property type="entry name" value="Carboxypeptidase regulatory domain-like"/>
    <property type="match status" value="1"/>
</dbReference>
<dbReference type="Gene3D" id="2.40.170.20">
    <property type="entry name" value="TonB-dependent receptor, beta-barrel domain"/>
    <property type="match status" value="1"/>
</dbReference>
<dbReference type="RefSeq" id="WP_151077168.1">
    <property type="nucleotide sequence ID" value="NZ_CP047647.1"/>
</dbReference>
<evidence type="ECO:0000256" key="7">
    <source>
        <dbReference type="PROSITE-ProRule" id="PRU01360"/>
    </source>
</evidence>
<name>A0A7L4ZV73_9BACT</name>
<evidence type="ECO:0000313" key="9">
    <source>
        <dbReference type="Proteomes" id="UP000326380"/>
    </source>
</evidence>
<dbReference type="SUPFAM" id="SSF56935">
    <property type="entry name" value="Porins"/>
    <property type="match status" value="1"/>
</dbReference>
<keyword evidence="6 7" id="KW-0998">Cell outer membrane</keyword>
<evidence type="ECO:0000256" key="2">
    <source>
        <dbReference type="ARBA" id="ARBA00022448"/>
    </source>
</evidence>
<keyword evidence="4 7" id="KW-0812">Transmembrane</keyword>
<sequence>MPHSLHAPFTLRATTRLAYVPLVGFLISTGPVQAATAGAWADAPHPAAPVSVNVNVTGTVKDAKGNAIPGVTVVLKGTTTGTTTDAEGVFRINLPTGNETLVFSSVGYKKVEVPVAGRTNLDIALDDETSALNEVVVVGYGTLPKASLTGAVAVVDMKAIQELPVGSLSTAIQGQLPGVSVSGGTGRPGDPGHITVRNPKIFSKDGGTEYPLFVIDNVVRTEEDFNLLDQSEVESISILKDAAAAIYGARSNQGVVMVATKRGKAGPPKLSYSGSVGSSDAVRLPTMMTGEQHAIYMNDYNMGRGGKVTDAAYYTPDEIEHFRNNNFNWLEEAWKPAIVTRHAFNVSGGSDRATYFAGVSYNYQNANFDNINSNKWTFRASTDVNVARGLKAGLSLSGDLAQKRMYFLKQGGENPENDMRSLLLTPQFSTPYIDGKPVLLNPISNPSNNFDAFHFFEVQNSDNFTSTRNTGLNINATLEYELPFVKGLKARMLYSKTMDNSFGKQYGTKITVYRYSMLGEHKHIYGGDILGTAVLDNGDRVRINPNYTDSYQWNGYLTYERTFGKHQVSAIALFEQSETHYDDVAAFAGGAIVGGLPNMRYTVGTQTTSESESESGTLSYAGRFNYNYANKYLLEGSLRYDASTNFAPEYRWGAFPSVSAGWVMSEESFFHDNVAAVDFLKIRGSVGLLGGDATRAYNWQSNYNLQGGKGAVFNGNNDKGLIFSPNNTMANRQARWDENTKFNAGIDAQFLNNKLSLSADGFYDKRRNMLTALTSSVSQLIGATLPSENFSSLDAFGYEISLGYADHITDDWSYRLNTFFSWSDNKQLKVDVEKGKIGTWEDPTGRSTDMGVQGYRYLGMFRSQPEVDQWLESHKGYTIMGEVPKAGMLYYEDIRGPKDANGNFTAPDGKITDVDQEFLTKKASNHYGFGFNPSMSFRGLTISMTMGLSWGGQAMVESAARKQATATSNRPAFWADHWSAENQGAKYPSPSYPSTYDLASAFWFRSSVSAGMRNANVSYTLSENTAQRLGMGSVKVFFVAVNPINFYNPYDYKTFSGGFDSYPTLRSLSLGLNVGF</sequence>
<evidence type="ECO:0000256" key="5">
    <source>
        <dbReference type="ARBA" id="ARBA00023136"/>
    </source>
</evidence>
<gene>
    <name evidence="8" type="ORF">F0P96_02565</name>
</gene>
<comment type="caution">
    <text evidence="8">The sequence shown here is derived from an EMBL/GenBank/DDBJ whole genome shotgun (WGS) entry which is preliminary data.</text>
</comment>
<organism evidence="8 9">
    <name type="scientific">Hymenobacter busanensis</name>
    <dbReference type="NCBI Taxonomy" id="2607656"/>
    <lineage>
        <taxon>Bacteria</taxon>
        <taxon>Pseudomonadati</taxon>
        <taxon>Bacteroidota</taxon>
        <taxon>Cytophagia</taxon>
        <taxon>Cytophagales</taxon>
        <taxon>Hymenobacteraceae</taxon>
        <taxon>Hymenobacter</taxon>
    </lineage>
</organism>
<protein>
    <submittedName>
        <fullName evidence="8">SusC/RagA family TonB-linked outer membrane protein</fullName>
    </submittedName>
</protein>
<keyword evidence="9" id="KW-1185">Reference proteome</keyword>
<dbReference type="Proteomes" id="UP000326380">
    <property type="component" value="Unassembled WGS sequence"/>
</dbReference>
<dbReference type="InterPro" id="IPR037066">
    <property type="entry name" value="Plug_dom_sf"/>
</dbReference>
<comment type="subcellular location">
    <subcellularLocation>
        <location evidence="1 7">Cell outer membrane</location>
        <topology evidence="1 7">Multi-pass membrane protein</topology>
    </subcellularLocation>
</comment>
<evidence type="ECO:0000256" key="6">
    <source>
        <dbReference type="ARBA" id="ARBA00023237"/>
    </source>
</evidence>
<evidence type="ECO:0000313" key="8">
    <source>
        <dbReference type="EMBL" id="KAA9339520.1"/>
    </source>
</evidence>
<dbReference type="InterPro" id="IPR012910">
    <property type="entry name" value="Plug_dom"/>
</dbReference>
<reference evidence="8 9" key="1">
    <citation type="submission" date="2019-09" db="EMBL/GenBank/DDBJ databases">
        <title>Genome sequence of Hymenobacter sp. M3.</title>
        <authorList>
            <person name="Srinivasan S."/>
        </authorList>
    </citation>
    <scope>NUCLEOTIDE SEQUENCE [LARGE SCALE GENOMIC DNA]</scope>
    <source>
        <strain evidence="8 9">M3</strain>
    </source>
</reference>
<evidence type="ECO:0000256" key="1">
    <source>
        <dbReference type="ARBA" id="ARBA00004571"/>
    </source>
</evidence>
<comment type="similarity">
    <text evidence="7">Belongs to the TonB-dependent receptor family.</text>
</comment>
<evidence type="ECO:0000256" key="4">
    <source>
        <dbReference type="ARBA" id="ARBA00022692"/>
    </source>
</evidence>
<dbReference type="Gene3D" id="2.170.130.10">
    <property type="entry name" value="TonB-dependent receptor, plug domain"/>
    <property type="match status" value="1"/>
</dbReference>
<dbReference type="Gene3D" id="2.60.40.1120">
    <property type="entry name" value="Carboxypeptidase-like, regulatory domain"/>
    <property type="match status" value="1"/>
</dbReference>
<accession>A0A7L4ZV73</accession>
<keyword evidence="2 7" id="KW-0813">Transport</keyword>